<dbReference type="InParanoid" id="A0A0Q3H352"/>
<reference evidence="2" key="2">
    <citation type="submission" date="2017-06" db="EMBL/GenBank/DDBJ databases">
        <title>WGS assembly of Brachypodium distachyon.</title>
        <authorList>
            <consortium name="The International Brachypodium Initiative"/>
            <person name="Lucas S."/>
            <person name="Harmon-Smith M."/>
            <person name="Lail K."/>
            <person name="Tice H."/>
            <person name="Grimwood J."/>
            <person name="Bruce D."/>
            <person name="Barry K."/>
            <person name="Shu S."/>
            <person name="Lindquist E."/>
            <person name="Wang M."/>
            <person name="Pitluck S."/>
            <person name="Vogel J.P."/>
            <person name="Garvin D.F."/>
            <person name="Mockler T.C."/>
            <person name="Schmutz J."/>
            <person name="Rokhsar D."/>
            <person name="Bevan M.W."/>
        </authorList>
    </citation>
    <scope>NUCLEOTIDE SEQUENCE</scope>
    <source>
        <strain evidence="2">Bd21</strain>
    </source>
</reference>
<feature type="transmembrane region" description="Helical" evidence="1">
    <location>
        <begin position="7"/>
        <end position="29"/>
    </location>
</feature>
<evidence type="ECO:0000313" key="4">
    <source>
        <dbReference type="Proteomes" id="UP000008810"/>
    </source>
</evidence>
<dbReference type="AlphaFoldDB" id="A0A0Q3H352"/>
<reference evidence="3" key="3">
    <citation type="submission" date="2018-08" db="UniProtKB">
        <authorList>
            <consortium name="EnsemblPlants"/>
        </authorList>
    </citation>
    <scope>IDENTIFICATION</scope>
    <source>
        <strain evidence="3">cv. Bd21</strain>
    </source>
</reference>
<accession>A0A0Q3H352</accession>
<evidence type="ECO:0000313" key="3">
    <source>
        <dbReference type="EnsemblPlants" id="KQJ82571"/>
    </source>
</evidence>
<name>A0A0Q3H352_BRADI</name>
<keyword evidence="4" id="KW-1185">Reference proteome</keyword>
<keyword evidence="1" id="KW-1133">Transmembrane helix</keyword>
<keyword evidence="1" id="KW-0812">Transmembrane</keyword>
<sequence>MHGKKLAVLLCRISYLQLFYRFSLALIITRAMLDQSVNLQVLHISLYTGICITHASFHIFLFDKRSKIFKGGVSSADSPPQVSLTTTVAVPLLRHRRAI</sequence>
<proteinExistence type="predicted"/>
<dbReference type="EMBL" id="CM000884">
    <property type="protein sequence ID" value="KQJ82571.1"/>
    <property type="molecule type" value="Genomic_DNA"/>
</dbReference>
<dbReference type="EnsemblPlants" id="KQJ82571">
    <property type="protein sequence ID" value="KQJ82571"/>
    <property type="gene ID" value="BRADI_5g09714v3"/>
</dbReference>
<gene>
    <name evidence="2" type="ORF">BRADI_5g09714v3</name>
</gene>
<keyword evidence="1" id="KW-0472">Membrane</keyword>
<organism evidence="2">
    <name type="scientific">Brachypodium distachyon</name>
    <name type="common">Purple false brome</name>
    <name type="synonym">Trachynia distachya</name>
    <dbReference type="NCBI Taxonomy" id="15368"/>
    <lineage>
        <taxon>Eukaryota</taxon>
        <taxon>Viridiplantae</taxon>
        <taxon>Streptophyta</taxon>
        <taxon>Embryophyta</taxon>
        <taxon>Tracheophyta</taxon>
        <taxon>Spermatophyta</taxon>
        <taxon>Magnoliopsida</taxon>
        <taxon>Liliopsida</taxon>
        <taxon>Poales</taxon>
        <taxon>Poaceae</taxon>
        <taxon>BOP clade</taxon>
        <taxon>Pooideae</taxon>
        <taxon>Stipodae</taxon>
        <taxon>Brachypodieae</taxon>
        <taxon>Brachypodium</taxon>
    </lineage>
</organism>
<dbReference type="Gramene" id="KQJ82571">
    <property type="protein sequence ID" value="KQJ82571"/>
    <property type="gene ID" value="BRADI_5g09714v3"/>
</dbReference>
<evidence type="ECO:0000256" key="1">
    <source>
        <dbReference type="SAM" id="Phobius"/>
    </source>
</evidence>
<feature type="transmembrane region" description="Helical" evidence="1">
    <location>
        <begin position="41"/>
        <end position="62"/>
    </location>
</feature>
<dbReference type="Proteomes" id="UP000008810">
    <property type="component" value="Chromosome 5"/>
</dbReference>
<evidence type="ECO:0000313" key="2">
    <source>
        <dbReference type="EMBL" id="KQJ82571.1"/>
    </source>
</evidence>
<reference evidence="2 3" key="1">
    <citation type="journal article" date="2010" name="Nature">
        <title>Genome sequencing and analysis of the model grass Brachypodium distachyon.</title>
        <authorList>
            <consortium name="International Brachypodium Initiative"/>
        </authorList>
    </citation>
    <scope>NUCLEOTIDE SEQUENCE [LARGE SCALE GENOMIC DNA]</scope>
    <source>
        <strain evidence="2 3">Bd21</strain>
    </source>
</reference>
<protein>
    <submittedName>
        <fullName evidence="2 3">Uncharacterized protein</fullName>
    </submittedName>
</protein>